<evidence type="ECO:0000256" key="1">
    <source>
        <dbReference type="ARBA" id="ARBA00007992"/>
    </source>
</evidence>
<reference evidence="8 9" key="1">
    <citation type="journal article" date="2019" name="Nat. Ecol. Evol.">
        <title>Megaphylogeny resolves global patterns of mushroom evolution.</title>
        <authorList>
            <person name="Varga T."/>
            <person name="Krizsan K."/>
            <person name="Foldi C."/>
            <person name="Dima B."/>
            <person name="Sanchez-Garcia M."/>
            <person name="Sanchez-Ramirez S."/>
            <person name="Szollosi G.J."/>
            <person name="Szarkandi J.G."/>
            <person name="Papp V."/>
            <person name="Albert L."/>
            <person name="Andreopoulos W."/>
            <person name="Angelini C."/>
            <person name="Antonin V."/>
            <person name="Barry K.W."/>
            <person name="Bougher N.L."/>
            <person name="Buchanan P."/>
            <person name="Buyck B."/>
            <person name="Bense V."/>
            <person name="Catcheside P."/>
            <person name="Chovatia M."/>
            <person name="Cooper J."/>
            <person name="Damon W."/>
            <person name="Desjardin D."/>
            <person name="Finy P."/>
            <person name="Geml J."/>
            <person name="Haridas S."/>
            <person name="Hughes K."/>
            <person name="Justo A."/>
            <person name="Karasinski D."/>
            <person name="Kautmanova I."/>
            <person name="Kiss B."/>
            <person name="Kocsube S."/>
            <person name="Kotiranta H."/>
            <person name="LaButti K.M."/>
            <person name="Lechner B.E."/>
            <person name="Liimatainen K."/>
            <person name="Lipzen A."/>
            <person name="Lukacs Z."/>
            <person name="Mihaltcheva S."/>
            <person name="Morgado L.N."/>
            <person name="Niskanen T."/>
            <person name="Noordeloos M.E."/>
            <person name="Ohm R.A."/>
            <person name="Ortiz-Santana B."/>
            <person name="Ovrebo C."/>
            <person name="Racz N."/>
            <person name="Riley R."/>
            <person name="Savchenko A."/>
            <person name="Shiryaev A."/>
            <person name="Soop K."/>
            <person name="Spirin V."/>
            <person name="Szebenyi C."/>
            <person name="Tomsovsky M."/>
            <person name="Tulloss R.E."/>
            <person name="Uehling J."/>
            <person name="Grigoriev I.V."/>
            <person name="Vagvolgyi C."/>
            <person name="Papp T."/>
            <person name="Martin F.M."/>
            <person name="Miettinen O."/>
            <person name="Hibbett D.S."/>
            <person name="Nagy L.G."/>
        </authorList>
    </citation>
    <scope>NUCLEOTIDE SEQUENCE [LARGE SCALE GENOMIC DNA]</scope>
    <source>
        <strain evidence="8 9">CBS 309.79</strain>
    </source>
</reference>
<feature type="domain" description="FAD-binding" evidence="7">
    <location>
        <begin position="26"/>
        <end position="198"/>
    </location>
</feature>
<comment type="similarity">
    <text evidence="1">Belongs to the paxM FAD-dependent monooxygenase family.</text>
</comment>
<keyword evidence="3" id="KW-0274">FAD</keyword>
<dbReference type="InterPro" id="IPR050493">
    <property type="entry name" value="FAD-dep_Monooxygenase_BioMet"/>
</dbReference>
<evidence type="ECO:0000256" key="6">
    <source>
        <dbReference type="SAM" id="Phobius"/>
    </source>
</evidence>
<keyword evidence="2" id="KW-0285">Flavoprotein</keyword>
<evidence type="ECO:0000313" key="8">
    <source>
        <dbReference type="EMBL" id="TFK96924.1"/>
    </source>
</evidence>
<dbReference type="PRINTS" id="PR00420">
    <property type="entry name" value="RNGMNOXGNASE"/>
</dbReference>
<dbReference type="AlphaFoldDB" id="A0A5C3Q4C6"/>
<dbReference type="Pfam" id="PF01494">
    <property type="entry name" value="FAD_binding_3"/>
    <property type="match status" value="1"/>
</dbReference>
<protein>
    <recommendedName>
        <fullName evidence="7">FAD-binding domain-containing protein</fullName>
    </recommendedName>
</protein>
<dbReference type="GO" id="GO:0004497">
    <property type="term" value="F:monooxygenase activity"/>
    <property type="evidence" value="ECO:0007669"/>
    <property type="project" value="UniProtKB-KW"/>
</dbReference>
<evidence type="ECO:0000256" key="5">
    <source>
        <dbReference type="ARBA" id="ARBA00023033"/>
    </source>
</evidence>
<name>A0A5C3Q4C6_9AGAR</name>
<dbReference type="OrthoDB" id="1878542at2759"/>
<keyword evidence="9" id="KW-1185">Reference proteome</keyword>
<dbReference type="InterPro" id="IPR002938">
    <property type="entry name" value="FAD-bd"/>
</dbReference>
<dbReference type="PANTHER" id="PTHR13789:SF309">
    <property type="entry name" value="PUTATIVE (AFU_ORTHOLOGUE AFUA_6G14510)-RELATED"/>
    <property type="match status" value="1"/>
</dbReference>
<evidence type="ECO:0000256" key="2">
    <source>
        <dbReference type="ARBA" id="ARBA00022630"/>
    </source>
</evidence>
<sequence>MAVEPRVRRRRADITRRRPEISLRFVVVGGSISGLATAYALTLAGHQVTVIEQTNGKIRNSNGVTCPPNMTKVLKDWGLQSWVDEKGVKCRDFRFICAQLGEEVGTLPFGHAEYPGKIDAEFYFLMYDDLNTLLRELTAEEGVEIRFNTQVTDIDPDSGTVLLDGGETLKADVIIGADGMSSMTRTVVNDTGFDVEETGQGEASEILAVGCTIPAEEIHRDPALNALLRPGEITYWLGDQYYIAASYSSPHHLYLNLWTSLPNTDAPLLDGWYGTTDLSTGQVQLRCLETGAEPRLQRLLRMVRNLTPIQYVTRARFENAVDESATTCLVGDAGHPTMPYSIHSIALGFEDASTLLHLFSGITHPTHIPRLLAAYEEIRQPRWDSILHAETFLRTELSMPPGPQRDERNVFISGFKQIIKTESDNGEDDMQTMVVYNETISLYDYDVTEAVDDWYSKWEALLNRPTATSSTAPLWTEGHHPTSSVTVLVA</sequence>
<dbReference type="EMBL" id="ML178853">
    <property type="protein sequence ID" value="TFK96924.1"/>
    <property type="molecule type" value="Genomic_DNA"/>
</dbReference>
<proteinExistence type="inferred from homology"/>
<keyword evidence="5" id="KW-0503">Monooxygenase</keyword>
<evidence type="ECO:0000256" key="4">
    <source>
        <dbReference type="ARBA" id="ARBA00023002"/>
    </source>
</evidence>
<evidence type="ECO:0000313" key="9">
    <source>
        <dbReference type="Proteomes" id="UP000305067"/>
    </source>
</evidence>
<keyword evidence="6" id="KW-0812">Transmembrane</keyword>
<keyword evidence="4" id="KW-0560">Oxidoreductase</keyword>
<dbReference type="Gene3D" id="3.50.50.60">
    <property type="entry name" value="FAD/NAD(P)-binding domain"/>
    <property type="match status" value="1"/>
</dbReference>
<dbReference type="GO" id="GO:0071949">
    <property type="term" value="F:FAD binding"/>
    <property type="evidence" value="ECO:0007669"/>
    <property type="project" value="InterPro"/>
</dbReference>
<feature type="transmembrane region" description="Helical" evidence="6">
    <location>
        <begin position="21"/>
        <end position="41"/>
    </location>
</feature>
<keyword evidence="6" id="KW-1133">Transmembrane helix</keyword>
<dbReference type="STRING" id="1884261.A0A5C3Q4C6"/>
<organism evidence="8 9">
    <name type="scientific">Pterulicium gracile</name>
    <dbReference type="NCBI Taxonomy" id="1884261"/>
    <lineage>
        <taxon>Eukaryota</taxon>
        <taxon>Fungi</taxon>
        <taxon>Dikarya</taxon>
        <taxon>Basidiomycota</taxon>
        <taxon>Agaricomycotina</taxon>
        <taxon>Agaricomycetes</taxon>
        <taxon>Agaricomycetidae</taxon>
        <taxon>Agaricales</taxon>
        <taxon>Pleurotineae</taxon>
        <taxon>Pterulaceae</taxon>
        <taxon>Pterulicium</taxon>
    </lineage>
</organism>
<gene>
    <name evidence="8" type="ORF">BDV98DRAFT_575417</name>
</gene>
<accession>A0A5C3Q4C6</accession>
<evidence type="ECO:0000259" key="7">
    <source>
        <dbReference type="Pfam" id="PF01494"/>
    </source>
</evidence>
<dbReference type="SUPFAM" id="SSF51905">
    <property type="entry name" value="FAD/NAD(P)-binding domain"/>
    <property type="match status" value="1"/>
</dbReference>
<dbReference type="InterPro" id="IPR036188">
    <property type="entry name" value="FAD/NAD-bd_sf"/>
</dbReference>
<keyword evidence="6" id="KW-0472">Membrane</keyword>
<dbReference type="PANTHER" id="PTHR13789">
    <property type="entry name" value="MONOOXYGENASE"/>
    <property type="match status" value="1"/>
</dbReference>
<dbReference type="Proteomes" id="UP000305067">
    <property type="component" value="Unassembled WGS sequence"/>
</dbReference>
<evidence type="ECO:0000256" key="3">
    <source>
        <dbReference type="ARBA" id="ARBA00022827"/>
    </source>
</evidence>